<name>A0A0P9DRZ7_9CHLR</name>
<dbReference type="SUPFAM" id="SSF55874">
    <property type="entry name" value="ATPase domain of HSP90 chaperone/DNA topoisomerase II/histidine kinase"/>
    <property type="match status" value="1"/>
</dbReference>
<dbReference type="NCBIfam" id="TIGR00229">
    <property type="entry name" value="sensory_box"/>
    <property type="match status" value="1"/>
</dbReference>
<evidence type="ECO:0000256" key="5">
    <source>
        <dbReference type="ARBA" id="ARBA00022741"/>
    </source>
</evidence>
<dbReference type="SMART" id="SM00091">
    <property type="entry name" value="PAS"/>
    <property type="match status" value="1"/>
</dbReference>
<evidence type="ECO:0000259" key="13">
    <source>
        <dbReference type="PROSITE" id="PS50112"/>
    </source>
</evidence>
<dbReference type="InterPro" id="IPR035965">
    <property type="entry name" value="PAS-like_dom_sf"/>
</dbReference>
<dbReference type="GO" id="GO:0000155">
    <property type="term" value="F:phosphorelay sensor kinase activity"/>
    <property type="evidence" value="ECO:0007669"/>
    <property type="project" value="InterPro"/>
</dbReference>
<dbReference type="CDD" id="cd00130">
    <property type="entry name" value="PAS"/>
    <property type="match status" value="1"/>
</dbReference>
<dbReference type="Proteomes" id="UP000050509">
    <property type="component" value="Unassembled WGS sequence"/>
</dbReference>
<feature type="region of interest" description="Disordered" evidence="10">
    <location>
        <begin position="529"/>
        <end position="550"/>
    </location>
</feature>
<dbReference type="Gene3D" id="3.30.450.20">
    <property type="entry name" value="PAS domain"/>
    <property type="match status" value="1"/>
</dbReference>
<dbReference type="InterPro" id="IPR036097">
    <property type="entry name" value="HisK_dim/P_sf"/>
</dbReference>
<accession>A0A0P9DRZ7</accession>
<dbReference type="InterPro" id="IPR000014">
    <property type="entry name" value="PAS"/>
</dbReference>
<keyword evidence="4" id="KW-0808">Transferase</keyword>
<dbReference type="PANTHER" id="PTHR43065">
    <property type="entry name" value="SENSOR HISTIDINE KINASE"/>
    <property type="match status" value="1"/>
</dbReference>
<dbReference type="PROSITE" id="PS50109">
    <property type="entry name" value="HIS_KIN"/>
    <property type="match status" value="1"/>
</dbReference>
<feature type="domain" description="Response regulatory" evidence="12">
    <location>
        <begin position="7"/>
        <end position="123"/>
    </location>
</feature>
<keyword evidence="6" id="KW-0418">Kinase</keyword>
<dbReference type="CDD" id="cd00082">
    <property type="entry name" value="HisKA"/>
    <property type="match status" value="1"/>
</dbReference>
<keyword evidence="5" id="KW-0547">Nucleotide-binding</keyword>
<protein>
    <recommendedName>
        <fullName evidence="2">histidine kinase</fullName>
        <ecNumber evidence="2">2.7.13.3</ecNumber>
    </recommendedName>
</protein>
<comment type="caution">
    <text evidence="14">The sequence shown here is derived from an EMBL/GenBank/DDBJ whole genome shotgun (WGS) entry which is preliminary data.</text>
</comment>
<dbReference type="PROSITE" id="PS50110">
    <property type="entry name" value="RESPONSE_REGULATORY"/>
    <property type="match status" value="1"/>
</dbReference>
<dbReference type="Pfam" id="PF00072">
    <property type="entry name" value="Response_reg"/>
    <property type="match status" value="1"/>
</dbReference>
<dbReference type="PRINTS" id="PR00344">
    <property type="entry name" value="BCTRLSENSOR"/>
</dbReference>
<evidence type="ECO:0000256" key="8">
    <source>
        <dbReference type="ARBA" id="ARBA00023012"/>
    </source>
</evidence>
<dbReference type="GO" id="GO:0005524">
    <property type="term" value="F:ATP binding"/>
    <property type="evidence" value="ECO:0007669"/>
    <property type="project" value="UniProtKB-KW"/>
</dbReference>
<dbReference type="Pfam" id="PF13188">
    <property type="entry name" value="PAS_8"/>
    <property type="match status" value="1"/>
</dbReference>
<dbReference type="InterPro" id="IPR036890">
    <property type="entry name" value="HATPase_C_sf"/>
</dbReference>
<dbReference type="Gene3D" id="3.40.50.2300">
    <property type="match status" value="1"/>
</dbReference>
<evidence type="ECO:0000256" key="6">
    <source>
        <dbReference type="ARBA" id="ARBA00022777"/>
    </source>
</evidence>
<dbReference type="Pfam" id="PF02518">
    <property type="entry name" value="HATPase_c"/>
    <property type="match status" value="1"/>
</dbReference>
<dbReference type="Gene3D" id="1.10.287.130">
    <property type="match status" value="1"/>
</dbReference>
<dbReference type="SUPFAM" id="SSF55785">
    <property type="entry name" value="PYP-like sensor domain (PAS domain)"/>
    <property type="match status" value="1"/>
</dbReference>
<evidence type="ECO:0000256" key="4">
    <source>
        <dbReference type="ARBA" id="ARBA00022679"/>
    </source>
</evidence>
<dbReference type="SUPFAM" id="SSF52172">
    <property type="entry name" value="CheY-like"/>
    <property type="match status" value="1"/>
</dbReference>
<feature type="modified residue" description="4-aspartylphosphate" evidence="9">
    <location>
        <position position="58"/>
    </location>
</feature>
<dbReference type="InterPro" id="IPR004358">
    <property type="entry name" value="Sig_transdc_His_kin-like_C"/>
</dbReference>
<evidence type="ECO:0000256" key="9">
    <source>
        <dbReference type="PROSITE-ProRule" id="PRU00169"/>
    </source>
</evidence>
<evidence type="ECO:0000313" key="15">
    <source>
        <dbReference type="Proteomes" id="UP000050509"/>
    </source>
</evidence>
<dbReference type="Pfam" id="PF00512">
    <property type="entry name" value="HisKA"/>
    <property type="match status" value="1"/>
</dbReference>
<comment type="catalytic activity">
    <reaction evidence="1">
        <text>ATP + protein L-histidine = ADP + protein N-phospho-L-histidine.</text>
        <dbReference type="EC" id="2.7.13.3"/>
    </reaction>
</comment>
<dbReference type="PANTHER" id="PTHR43065:SF46">
    <property type="entry name" value="C4-DICARBOXYLATE TRANSPORT SENSOR PROTEIN DCTB"/>
    <property type="match status" value="1"/>
</dbReference>
<reference evidence="14 15" key="1">
    <citation type="submission" date="2015-09" db="EMBL/GenBank/DDBJ databases">
        <title>Draft genome sequence of Kouleothrix aurantiaca JCM 19913.</title>
        <authorList>
            <person name="Hemp J."/>
        </authorList>
    </citation>
    <scope>NUCLEOTIDE SEQUENCE [LARGE SCALE GENOMIC DNA]</scope>
    <source>
        <strain evidence="14 15">COM-B</strain>
    </source>
</reference>
<dbReference type="InterPro" id="IPR005467">
    <property type="entry name" value="His_kinase_dom"/>
</dbReference>
<dbReference type="CDD" id="cd00156">
    <property type="entry name" value="REC"/>
    <property type="match status" value="1"/>
</dbReference>
<dbReference type="InterPro" id="IPR003661">
    <property type="entry name" value="HisK_dim/P_dom"/>
</dbReference>
<dbReference type="SMART" id="SM00387">
    <property type="entry name" value="HATPase_c"/>
    <property type="match status" value="1"/>
</dbReference>
<dbReference type="InterPro" id="IPR001789">
    <property type="entry name" value="Sig_transdc_resp-reg_receiver"/>
</dbReference>
<evidence type="ECO:0000256" key="10">
    <source>
        <dbReference type="SAM" id="MobiDB-lite"/>
    </source>
</evidence>
<keyword evidence="3 9" id="KW-0597">Phosphoprotein</keyword>
<dbReference type="SUPFAM" id="SSF47384">
    <property type="entry name" value="Homodimeric domain of signal transducing histidine kinase"/>
    <property type="match status" value="1"/>
</dbReference>
<dbReference type="PROSITE" id="PS50112">
    <property type="entry name" value="PAS"/>
    <property type="match status" value="1"/>
</dbReference>
<sequence>MDTSSLHILLVEDDEDDYWLTNRMLKENGVQVQLDWASTYEQALDSVGRQQHDVYLIDPRLDQHTGLDVVRAVVQQGYTAALIVLTCISDQDTDREAMRAGAADYLVKSQISAETLERSIRYALAKAHMLATLHQNTTRYRMMTDVAPEAIISTNGSGTIIFANRAAEHIFGYSLAQLQGMQLAVLLPNATLQAIVPPHTSEEIRIVPQTIELSGAHQDGSSIALEMTLGIALEHGQYTQTMIFRDVTNRKRLGMQIAHVQEMAALGELASSIVHDFSNLLTAIKGYSEFLLDDFEQSDPRRSSAEEILHVAERGTRLTQQLLTFSRTQTVEAIDLELNALVLGLRPLIQQLAGSGIELAVQPAEAPLCIRAELSQIEQVILNLVVNAHDAMPHGGTLTIRTALIEPASGLIPGALPDRGSYAMLEVSDTGIGIDAATQKRIFELFFSTKAPGKGTGIGLTASHRIIQHYGGAISVASEPGQGARFRVFLPCADTAVSAPRGLAPATEHSPAVDVSVAPDAHIVTTHSTTSLSMENLNNGTQSGHSRLVG</sequence>
<dbReference type="InterPro" id="IPR003594">
    <property type="entry name" value="HATPase_dom"/>
</dbReference>
<dbReference type="InterPro" id="IPR011006">
    <property type="entry name" value="CheY-like_superfamily"/>
</dbReference>
<dbReference type="EMBL" id="LJCR01000377">
    <property type="protein sequence ID" value="KPV52976.1"/>
    <property type="molecule type" value="Genomic_DNA"/>
</dbReference>
<dbReference type="EC" id="2.7.13.3" evidence="2"/>
<dbReference type="SMART" id="SM00448">
    <property type="entry name" value="REC"/>
    <property type="match status" value="1"/>
</dbReference>
<evidence type="ECO:0000313" key="14">
    <source>
        <dbReference type="EMBL" id="KPV52976.1"/>
    </source>
</evidence>
<dbReference type="AlphaFoldDB" id="A0A0P9DRZ7"/>
<keyword evidence="15" id="KW-1185">Reference proteome</keyword>
<gene>
    <name evidence="14" type="ORF">SE17_12300</name>
</gene>
<evidence type="ECO:0000256" key="3">
    <source>
        <dbReference type="ARBA" id="ARBA00022553"/>
    </source>
</evidence>
<dbReference type="SMART" id="SM00388">
    <property type="entry name" value="HisKA"/>
    <property type="match status" value="1"/>
</dbReference>
<keyword evidence="8" id="KW-0902">Two-component regulatory system</keyword>
<feature type="domain" description="Histidine kinase" evidence="11">
    <location>
        <begin position="272"/>
        <end position="494"/>
    </location>
</feature>
<organism evidence="14 15">
    <name type="scientific">Kouleothrix aurantiaca</name>
    <dbReference type="NCBI Taxonomy" id="186479"/>
    <lineage>
        <taxon>Bacteria</taxon>
        <taxon>Bacillati</taxon>
        <taxon>Chloroflexota</taxon>
        <taxon>Chloroflexia</taxon>
        <taxon>Chloroflexales</taxon>
        <taxon>Roseiflexineae</taxon>
        <taxon>Roseiflexaceae</taxon>
        <taxon>Kouleothrix</taxon>
    </lineage>
</organism>
<keyword evidence="7" id="KW-0067">ATP-binding</keyword>
<evidence type="ECO:0000259" key="11">
    <source>
        <dbReference type="PROSITE" id="PS50109"/>
    </source>
</evidence>
<feature type="domain" description="PAS" evidence="13">
    <location>
        <begin position="136"/>
        <end position="205"/>
    </location>
</feature>
<dbReference type="Gene3D" id="3.30.565.10">
    <property type="entry name" value="Histidine kinase-like ATPase, C-terminal domain"/>
    <property type="match status" value="1"/>
</dbReference>
<proteinExistence type="predicted"/>
<evidence type="ECO:0000256" key="7">
    <source>
        <dbReference type="ARBA" id="ARBA00022840"/>
    </source>
</evidence>
<evidence type="ECO:0000256" key="1">
    <source>
        <dbReference type="ARBA" id="ARBA00000085"/>
    </source>
</evidence>
<evidence type="ECO:0000259" key="12">
    <source>
        <dbReference type="PROSITE" id="PS50110"/>
    </source>
</evidence>
<evidence type="ECO:0000256" key="2">
    <source>
        <dbReference type="ARBA" id="ARBA00012438"/>
    </source>
</evidence>